<dbReference type="Proteomes" id="UP000450000">
    <property type="component" value="Unassembled WGS sequence"/>
</dbReference>
<comment type="caution">
    <text evidence="2">The sequence shown here is derived from an EMBL/GenBank/DDBJ whole genome shotgun (WGS) entry which is preliminary data.</text>
</comment>
<reference evidence="2 3" key="1">
    <citation type="submission" date="2019-09" db="EMBL/GenBank/DDBJ databases">
        <title>Genome Sequences of Streptomyces kaniharaensis ATCC 21070.</title>
        <authorList>
            <person name="Zhu W."/>
            <person name="De Crecy-Lagard V."/>
            <person name="Richards N.G."/>
        </authorList>
    </citation>
    <scope>NUCLEOTIDE SEQUENCE [LARGE SCALE GENOMIC DNA]</scope>
    <source>
        <strain evidence="2 3">SF-557</strain>
    </source>
</reference>
<dbReference type="EMBL" id="WBOF01000003">
    <property type="protein sequence ID" value="MQS16589.1"/>
    <property type="molecule type" value="Genomic_DNA"/>
</dbReference>
<dbReference type="OrthoDB" id="2630173at2"/>
<feature type="compositionally biased region" description="Polar residues" evidence="1">
    <location>
        <begin position="50"/>
        <end position="59"/>
    </location>
</feature>
<feature type="compositionally biased region" description="Polar residues" evidence="1">
    <location>
        <begin position="1"/>
        <end position="27"/>
    </location>
</feature>
<gene>
    <name evidence="2" type="ORF">F7Q99_31480</name>
</gene>
<sequence length="65" mass="6752">MRIESPTGSYPNFGTPNFTSATINGQSLGPFKPTALDPSSNGTYEARTSALGSSGTSFTEAPLHE</sequence>
<evidence type="ECO:0000313" key="2">
    <source>
        <dbReference type="EMBL" id="MQS16589.1"/>
    </source>
</evidence>
<keyword evidence="3" id="KW-1185">Reference proteome</keyword>
<name>A0A6N7L173_9ACTN</name>
<dbReference type="AlphaFoldDB" id="A0A6N7L173"/>
<evidence type="ECO:0000256" key="1">
    <source>
        <dbReference type="SAM" id="MobiDB-lite"/>
    </source>
</evidence>
<feature type="region of interest" description="Disordered" evidence="1">
    <location>
        <begin position="1"/>
        <end position="65"/>
    </location>
</feature>
<protein>
    <submittedName>
        <fullName evidence="2">Uncharacterized protein</fullName>
    </submittedName>
</protein>
<proteinExistence type="predicted"/>
<organism evidence="2 3">
    <name type="scientific">Streptomyces kaniharaensis</name>
    <dbReference type="NCBI Taxonomy" id="212423"/>
    <lineage>
        <taxon>Bacteria</taxon>
        <taxon>Bacillati</taxon>
        <taxon>Actinomycetota</taxon>
        <taxon>Actinomycetes</taxon>
        <taxon>Kitasatosporales</taxon>
        <taxon>Streptomycetaceae</taxon>
        <taxon>Streptomyces</taxon>
    </lineage>
</organism>
<evidence type="ECO:0000313" key="3">
    <source>
        <dbReference type="Proteomes" id="UP000450000"/>
    </source>
</evidence>
<accession>A0A6N7L173</accession>
<dbReference type="RefSeq" id="WP_153467832.1">
    <property type="nucleotide sequence ID" value="NZ_WBOF01000003.1"/>
</dbReference>